<gene>
    <name evidence="3" type="ORF">GN277_21855</name>
</gene>
<dbReference type="PANTHER" id="PTHR10192">
    <property type="entry name" value="MOLYBDOPTERIN BIOSYNTHESIS PROTEIN"/>
    <property type="match status" value="1"/>
</dbReference>
<dbReference type="InterPro" id="IPR001453">
    <property type="entry name" value="MoaB/Mog_dom"/>
</dbReference>
<dbReference type="UniPathway" id="UPA00344"/>
<comment type="catalytic activity">
    <reaction evidence="1">
        <text>adenylyl-molybdopterin + molybdate = Mo-molybdopterin + AMP + H(+)</text>
        <dbReference type="Rhea" id="RHEA:35047"/>
        <dbReference type="ChEBI" id="CHEBI:15378"/>
        <dbReference type="ChEBI" id="CHEBI:36264"/>
        <dbReference type="ChEBI" id="CHEBI:62727"/>
        <dbReference type="ChEBI" id="CHEBI:71302"/>
        <dbReference type="ChEBI" id="CHEBI:456215"/>
    </reaction>
</comment>
<dbReference type="SMART" id="SM00852">
    <property type="entry name" value="MoCF_biosynth"/>
    <property type="match status" value="1"/>
</dbReference>
<dbReference type="EMBL" id="WUQX01000001">
    <property type="protein sequence ID" value="MXP77898.1"/>
    <property type="molecule type" value="Genomic_DNA"/>
</dbReference>
<dbReference type="GO" id="GO:0006777">
    <property type="term" value="P:Mo-molybdopterin cofactor biosynthetic process"/>
    <property type="evidence" value="ECO:0007669"/>
    <property type="project" value="UniProtKB-UniRule"/>
</dbReference>
<keyword evidence="1" id="KW-0808">Transferase</keyword>
<keyword evidence="1" id="KW-0460">Magnesium</keyword>
<name>A0A7X3MK47_9FIRM</name>
<keyword evidence="1" id="KW-0479">Metal-binding</keyword>
<comment type="caution">
    <text evidence="3">The sequence shown here is derived from an EMBL/GenBank/DDBJ whole genome shotgun (WGS) entry which is preliminary data.</text>
</comment>
<dbReference type="GO" id="GO:0005829">
    <property type="term" value="C:cytosol"/>
    <property type="evidence" value="ECO:0007669"/>
    <property type="project" value="TreeGrafter"/>
</dbReference>
<dbReference type="GO" id="GO:0061599">
    <property type="term" value="F:molybdopterin molybdotransferase activity"/>
    <property type="evidence" value="ECO:0007669"/>
    <property type="project" value="UniProtKB-UniRule"/>
</dbReference>
<dbReference type="GO" id="GO:0046872">
    <property type="term" value="F:metal ion binding"/>
    <property type="evidence" value="ECO:0007669"/>
    <property type="project" value="UniProtKB-UniRule"/>
</dbReference>
<dbReference type="PANTHER" id="PTHR10192:SF28">
    <property type="entry name" value="MOLYBDOPTERIN MOLYBDENUMTRANSFERASE"/>
    <property type="match status" value="1"/>
</dbReference>
<keyword evidence="4" id="KW-1185">Reference proteome</keyword>
<comment type="function">
    <text evidence="1">Catalyzes the insertion of molybdate into adenylated molybdopterin with the concomitant release of AMP.</text>
</comment>
<dbReference type="Proteomes" id="UP000460412">
    <property type="component" value="Unassembled WGS sequence"/>
</dbReference>
<protein>
    <recommendedName>
        <fullName evidence="1">Molybdopterin molybdenumtransferase</fullName>
        <ecNumber evidence="1">2.10.1.1</ecNumber>
    </recommendedName>
</protein>
<evidence type="ECO:0000256" key="1">
    <source>
        <dbReference type="RuleBase" id="RU365090"/>
    </source>
</evidence>
<dbReference type="CDD" id="cd03522">
    <property type="entry name" value="MoeA_like"/>
    <property type="match status" value="1"/>
</dbReference>
<sequence>MKEIKTTDAVGQVLCHDVTQIIRGVTKDAVFRKGHVIREEDISVLLSMGKDHIYIWEKEENMLHENEAALLLYSLCENEHMHPSEVKEGKIEVIASCDGLLKVDRERLNHVNALGEMMIASRHGNFPVKAGDKIAGTRIIPLVIEKEKMEQAKAVCGGPIFELKPYLHKKAGIVTTGNEVYHGRIQDTFTPVIKEKLSEYDVELVGHELSDDNHERITACIRRLADQGTDLILCTGGMSVDPDDRTPLAIRNTGARIVTYGAPVLPGAMFLLAYLEREEAPVCGDKCKEQKLGSAGDIVIMGLPGCVMYAKRTIFDLALPRIMAGETLEAEDISVLGEGGLCLSCPVCTFPNCGFGKGGA</sequence>
<dbReference type="Gene3D" id="3.90.105.10">
    <property type="entry name" value="Molybdopterin biosynthesis moea protein, domain 2"/>
    <property type="match status" value="1"/>
</dbReference>
<dbReference type="AlphaFoldDB" id="A0A7X3MK47"/>
<dbReference type="InterPro" id="IPR038987">
    <property type="entry name" value="MoeA-like"/>
</dbReference>
<accession>A0A7X3MK47</accession>
<comment type="cofactor">
    <cofactor evidence="1">
        <name>Mg(2+)</name>
        <dbReference type="ChEBI" id="CHEBI:18420"/>
    </cofactor>
</comment>
<dbReference type="RefSeq" id="WP_159757045.1">
    <property type="nucleotide sequence ID" value="NZ_WUQX01000001.1"/>
</dbReference>
<comment type="pathway">
    <text evidence="1">Cofactor biosynthesis; molybdopterin biosynthesis.</text>
</comment>
<feature type="domain" description="MoaB/Mog" evidence="2">
    <location>
        <begin position="172"/>
        <end position="324"/>
    </location>
</feature>
<dbReference type="Gene3D" id="3.40.980.10">
    <property type="entry name" value="MoaB/Mog-like domain"/>
    <property type="match status" value="1"/>
</dbReference>
<keyword evidence="1" id="KW-0500">Molybdenum</keyword>
<dbReference type="EC" id="2.10.1.1" evidence="1"/>
<organism evidence="3 4">
    <name type="scientific">Sporofaciens musculi</name>
    <dbReference type="NCBI Taxonomy" id="2681861"/>
    <lineage>
        <taxon>Bacteria</taxon>
        <taxon>Bacillati</taxon>
        <taxon>Bacillota</taxon>
        <taxon>Clostridia</taxon>
        <taxon>Lachnospirales</taxon>
        <taxon>Lachnospiraceae</taxon>
        <taxon>Sporofaciens</taxon>
    </lineage>
</organism>
<dbReference type="SUPFAM" id="SSF53218">
    <property type="entry name" value="Molybdenum cofactor biosynthesis proteins"/>
    <property type="match status" value="1"/>
</dbReference>
<comment type="similarity">
    <text evidence="1">Belongs to the MoeA family.</text>
</comment>
<reference evidence="3 4" key="1">
    <citation type="submission" date="2019-12" db="EMBL/GenBank/DDBJ databases">
        <title>Sporaefaciens musculi gen. nov., sp. nov., a novel bacterium isolated from the caecum of an obese mouse.</title>
        <authorList>
            <person name="Rasmussen T.S."/>
            <person name="Streidl T."/>
            <person name="Hitch T.C.A."/>
            <person name="Wortmann E."/>
            <person name="Deptula P."/>
            <person name="Hansen M."/>
            <person name="Nielsen D.S."/>
            <person name="Clavel T."/>
            <person name="Vogensen F.K."/>
        </authorList>
    </citation>
    <scope>NUCLEOTIDE SEQUENCE [LARGE SCALE GENOMIC DNA]</scope>
    <source>
        <strain evidence="3 4">WCA-9-b2</strain>
    </source>
</reference>
<dbReference type="InterPro" id="IPR036425">
    <property type="entry name" value="MoaB/Mog-like_dom_sf"/>
</dbReference>
<evidence type="ECO:0000313" key="3">
    <source>
        <dbReference type="EMBL" id="MXP77898.1"/>
    </source>
</evidence>
<evidence type="ECO:0000313" key="4">
    <source>
        <dbReference type="Proteomes" id="UP000460412"/>
    </source>
</evidence>
<dbReference type="Pfam" id="PF00994">
    <property type="entry name" value="MoCF_biosynth"/>
    <property type="match status" value="1"/>
</dbReference>
<keyword evidence="1" id="KW-0501">Molybdenum cofactor biosynthesis</keyword>
<evidence type="ECO:0000259" key="2">
    <source>
        <dbReference type="SMART" id="SM00852"/>
    </source>
</evidence>
<proteinExistence type="inferred from homology"/>